<dbReference type="PROSITE" id="PS50928">
    <property type="entry name" value="ABC_TM1"/>
    <property type="match status" value="1"/>
</dbReference>
<feature type="transmembrane region" description="Helical" evidence="5">
    <location>
        <begin position="287"/>
        <end position="314"/>
    </location>
</feature>
<sequence>MRLRKYLSQIRRYPSVIIGLFIIGLLIFTAIAAVIIIPYEEAIILWRGGDMWAESPRNARPLYVDWFTRGNLPRTEILDSRDFPANKTKESLNGVYQFEIMLPLNYQYDGFPKEMNLFFEADFAEVRPNIAIEVLTPDGRQYKTSDISITRDSVIRMEQRTELRRQMGNQSPRFGIFADPEQEERNVLKGEYQFIISGYLFGTEDDIDLRLVSYGQVHGFGGTDHRRRDLGVALLWGTPVALMFGVLAAVGANITTFIISAIGVWYGGLVDSAIQRVTEVNMIIPTLPLLILIGMFYSRSLWVMLAVVIIKGVFGPAIKTYRAMFLQVKELPFIEAAEAYGTSNRRIIFFYMLPKIIPTLIPQFVTVIPTFVFLEASLAVLGLGDPVLPTWGKMLNDALSEGALFMGHFYWVLQPAILLIFTGLGFAMTGFALDRILNPRLRRR</sequence>
<evidence type="ECO:0000313" key="8">
    <source>
        <dbReference type="Proteomes" id="UP000621436"/>
    </source>
</evidence>
<feature type="transmembrane region" description="Helical" evidence="5">
    <location>
        <begin position="409"/>
        <end position="433"/>
    </location>
</feature>
<evidence type="ECO:0000256" key="3">
    <source>
        <dbReference type="ARBA" id="ARBA00022989"/>
    </source>
</evidence>
<proteinExistence type="inferred from homology"/>
<dbReference type="Pfam" id="PF00528">
    <property type="entry name" value="BPD_transp_1"/>
    <property type="match status" value="1"/>
</dbReference>
<accession>A0A931F9X0</accession>
<dbReference type="SUPFAM" id="SSF161098">
    <property type="entry name" value="MetI-like"/>
    <property type="match status" value="1"/>
</dbReference>
<dbReference type="Gene3D" id="1.10.3720.10">
    <property type="entry name" value="MetI-like"/>
    <property type="match status" value="1"/>
</dbReference>
<keyword evidence="5" id="KW-0813">Transport</keyword>
<dbReference type="InterPro" id="IPR035906">
    <property type="entry name" value="MetI-like_sf"/>
</dbReference>
<evidence type="ECO:0000256" key="2">
    <source>
        <dbReference type="ARBA" id="ARBA00022692"/>
    </source>
</evidence>
<feature type="domain" description="ABC transmembrane type-1" evidence="6">
    <location>
        <begin position="238"/>
        <end position="430"/>
    </location>
</feature>
<evidence type="ECO:0000259" key="6">
    <source>
        <dbReference type="PROSITE" id="PS50928"/>
    </source>
</evidence>
<protein>
    <submittedName>
        <fullName evidence="7">ABC transporter permease</fullName>
    </submittedName>
</protein>
<feature type="transmembrane region" description="Helical" evidence="5">
    <location>
        <begin position="16"/>
        <end position="37"/>
    </location>
</feature>
<comment type="caution">
    <text evidence="7">The sequence shown here is derived from an EMBL/GenBank/DDBJ whole genome shotgun (WGS) entry which is preliminary data.</text>
</comment>
<dbReference type="PANTHER" id="PTHR43839:SF1">
    <property type="entry name" value="OPPC IN A BINDING PROTEIN-DEPENDENT TRANSPORT SYSTEM"/>
    <property type="match status" value="1"/>
</dbReference>
<feature type="transmembrane region" description="Helical" evidence="5">
    <location>
        <begin position="234"/>
        <end position="267"/>
    </location>
</feature>
<reference evidence="7" key="1">
    <citation type="submission" date="2020-11" db="EMBL/GenBank/DDBJ databases">
        <title>Halonatronomonas betainensis gen. nov., sp. nov. a novel haloalkaliphilic representative of the family Halanaerobiacae capable of betaine degradation.</title>
        <authorList>
            <person name="Boltyanskaya Y."/>
            <person name="Kevbrin V."/>
            <person name="Detkova E."/>
            <person name="Grouzdev D.S."/>
            <person name="Koziaeva V."/>
            <person name="Zhilina T."/>
        </authorList>
    </citation>
    <scope>NUCLEOTIDE SEQUENCE</scope>
    <source>
        <strain evidence="7">Z-7014</strain>
    </source>
</reference>
<dbReference type="GO" id="GO:0005886">
    <property type="term" value="C:plasma membrane"/>
    <property type="evidence" value="ECO:0007669"/>
    <property type="project" value="UniProtKB-SubCell"/>
</dbReference>
<dbReference type="InterPro" id="IPR000515">
    <property type="entry name" value="MetI-like"/>
</dbReference>
<keyword evidence="8" id="KW-1185">Reference proteome</keyword>
<comment type="similarity">
    <text evidence="5">Belongs to the binding-protein-dependent transport system permease family.</text>
</comment>
<evidence type="ECO:0000256" key="1">
    <source>
        <dbReference type="ARBA" id="ARBA00004141"/>
    </source>
</evidence>
<keyword evidence="2 5" id="KW-0812">Transmembrane</keyword>
<dbReference type="RefSeq" id="WP_270453892.1">
    <property type="nucleotide sequence ID" value="NZ_JADPIE010000004.1"/>
</dbReference>
<dbReference type="Proteomes" id="UP000621436">
    <property type="component" value="Unassembled WGS sequence"/>
</dbReference>
<dbReference type="EMBL" id="JADPIE010000004">
    <property type="protein sequence ID" value="MBF8436964.1"/>
    <property type="molecule type" value="Genomic_DNA"/>
</dbReference>
<gene>
    <name evidence="7" type="ORF">I0Q91_07745</name>
</gene>
<dbReference type="PANTHER" id="PTHR43839">
    <property type="entry name" value="OPPC IN A BINDING PROTEIN-DEPENDENT TRANSPORT SYSTEM"/>
    <property type="match status" value="1"/>
</dbReference>
<comment type="subcellular location">
    <subcellularLocation>
        <location evidence="5">Cell membrane</location>
        <topology evidence="5">Multi-pass membrane protein</topology>
    </subcellularLocation>
    <subcellularLocation>
        <location evidence="1">Membrane</location>
        <topology evidence="1">Multi-pass membrane protein</topology>
    </subcellularLocation>
</comment>
<evidence type="ECO:0000256" key="5">
    <source>
        <dbReference type="RuleBase" id="RU363032"/>
    </source>
</evidence>
<evidence type="ECO:0000256" key="4">
    <source>
        <dbReference type="ARBA" id="ARBA00023136"/>
    </source>
</evidence>
<dbReference type="CDD" id="cd06261">
    <property type="entry name" value="TM_PBP2"/>
    <property type="match status" value="1"/>
</dbReference>
<name>A0A931F9X0_9FIRM</name>
<organism evidence="7 8">
    <name type="scientific">Halonatronomonas betaini</name>
    <dbReference type="NCBI Taxonomy" id="2778430"/>
    <lineage>
        <taxon>Bacteria</taxon>
        <taxon>Bacillati</taxon>
        <taxon>Bacillota</taxon>
        <taxon>Clostridia</taxon>
        <taxon>Halanaerobiales</taxon>
        <taxon>Halarsenatibacteraceae</taxon>
        <taxon>Halonatronomonas</taxon>
    </lineage>
</organism>
<keyword evidence="4 5" id="KW-0472">Membrane</keyword>
<dbReference type="AlphaFoldDB" id="A0A931F9X0"/>
<dbReference type="GO" id="GO:0055085">
    <property type="term" value="P:transmembrane transport"/>
    <property type="evidence" value="ECO:0007669"/>
    <property type="project" value="InterPro"/>
</dbReference>
<evidence type="ECO:0000313" key="7">
    <source>
        <dbReference type="EMBL" id="MBF8436964.1"/>
    </source>
</evidence>
<keyword evidence="3 5" id="KW-1133">Transmembrane helix</keyword>